<dbReference type="SMART" id="SM00338">
    <property type="entry name" value="BRLZ"/>
    <property type="match status" value="1"/>
</dbReference>
<dbReference type="InterPro" id="IPR004827">
    <property type="entry name" value="bZIP"/>
</dbReference>
<evidence type="ECO:0000256" key="4">
    <source>
        <dbReference type="SAM" id="MobiDB-lite"/>
    </source>
</evidence>
<dbReference type="PANTHER" id="PTHR46391:SF35">
    <property type="entry name" value="BASIC LEUCINE ZIPPER 34-LIKE ISOFORM X1"/>
    <property type="match status" value="1"/>
</dbReference>
<dbReference type="AlphaFoldDB" id="A0A9D4UD53"/>
<keyword evidence="2" id="KW-0804">Transcription</keyword>
<dbReference type="EMBL" id="JABFUD020000019">
    <property type="protein sequence ID" value="KAI5065472.1"/>
    <property type="molecule type" value="Genomic_DNA"/>
</dbReference>
<accession>A0A9D4UD53</accession>
<dbReference type="GO" id="GO:0003677">
    <property type="term" value="F:DNA binding"/>
    <property type="evidence" value="ECO:0007669"/>
    <property type="project" value="TreeGrafter"/>
</dbReference>
<keyword evidence="3" id="KW-0539">Nucleus</keyword>
<feature type="compositionally biased region" description="Polar residues" evidence="4">
    <location>
        <begin position="337"/>
        <end position="346"/>
    </location>
</feature>
<organism evidence="6 7">
    <name type="scientific">Adiantum capillus-veneris</name>
    <name type="common">Maidenhair fern</name>
    <dbReference type="NCBI Taxonomy" id="13818"/>
    <lineage>
        <taxon>Eukaryota</taxon>
        <taxon>Viridiplantae</taxon>
        <taxon>Streptophyta</taxon>
        <taxon>Embryophyta</taxon>
        <taxon>Tracheophyta</taxon>
        <taxon>Polypodiopsida</taxon>
        <taxon>Polypodiidae</taxon>
        <taxon>Polypodiales</taxon>
        <taxon>Pteridineae</taxon>
        <taxon>Pteridaceae</taxon>
        <taxon>Vittarioideae</taxon>
        <taxon>Adiantum</taxon>
    </lineage>
</organism>
<evidence type="ECO:0000259" key="5">
    <source>
        <dbReference type="PROSITE" id="PS50217"/>
    </source>
</evidence>
<evidence type="ECO:0000313" key="7">
    <source>
        <dbReference type="Proteomes" id="UP000886520"/>
    </source>
</evidence>
<evidence type="ECO:0000256" key="1">
    <source>
        <dbReference type="ARBA" id="ARBA00023015"/>
    </source>
</evidence>
<feature type="region of interest" description="Disordered" evidence="4">
    <location>
        <begin position="299"/>
        <end position="318"/>
    </location>
</feature>
<dbReference type="FunFam" id="1.20.5.170:FF:000086">
    <property type="entry name" value="Transcription factor VIP1"/>
    <property type="match status" value="1"/>
</dbReference>
<dbReference type="GO" id="GO:0005634">
    <property type="term" value="C:nucleus"/>
    <property type="evidence" value="ECO:0007669"/>
    <property type="project" value="UniProtKB-ARBA"/>
</dbReference>
<feature type="region of interest" description="Disordered" evidence="4">
    <location>
        <begin position="326"/>
        <end position="356"/>
    </location>
</feature>
<dbReference type="OrthoDB" id="1925996at2759"/>
<dbReference type="GO" id="GO:0045893">
    <property type="term" value="P:positive regulation of DNA-templated transcription"/>
    <property type="evidence" value="ECO:0007669"/>
    <property type="project" value="TreeGrafter"/>
</dbReference>
<evidence type="ECO:0000256" key="3">
    <source>
        <dbReference type="ARBA" id="ARBA00023242"/>
    </source>
</evidence>
<evidence type="ECO:0000256" key="2">
    <source>
        <dbReference type="ARBA" id="ARBA00023163"/>
    </source>
</evidence>
<feature type="region of interest" description="Disordered" evidence="4">
    <location>
        <begin position="12"/>
        <end position="34"/>
    </location>
</feature>
<dbReference type="PANTHER" id="PTHR46391">
    <property type="entry name" value="BASIC LEUCINE ZIPPER 34"/>
    <property type="match status" value="1"/>
</dbReference>
<dbReference type="SUPFAM" id="SSF57959">
    <property type="entry name" value="Leucine zipper domain"/>
    <property type="match status" value="1"/>
</dbReference>
<feature type="compositionally biased region" description="Low complexity" evidence="4">
    <location>
        <begin position="302"/>
        <end position="313"/>
    </location>
</feature>
<gene>
    <name evidence="6" type="ORF">GOP47_0020167</name>
</gene>
<evidence type="ECO:0000313" key="6">
    <source>
        <dbReference type="EMBL" id="KAI5065472.1"/>
    </source>
</evidence>
<dbReference type="InterPro" id="IPR044759">
    <property type="entry name" value="bZIP_RF2"/>
</dbReference>
<keyword evidence="7" id="KW-1185">Reference proteome</keyword>
<dbReference type="PROSITE" id="PS50217">
    <property type="entry name" value="BZIP"/>
    <property type="match status" value="1"/>
</dbReference>
<feature type="domain" description="BZIP" evidence="5">
    <location>
        <begin position="197"/>
        <end position="260"/>
    </location>
</feature>
<dbReference type="InterPro" id="IPR046347">
    <property type="entry name" value="bZIP_sf"/>
</dbReference>
<keyword evidence="1" id="KW-0805">Transcription regulation</keyword>
<dbReference type="Gene3D" id="1.20.5.170">
    <property type="match status" value="1"/>
</dbReference>
<dbReference type="GO" id="GO:0003700">
    <property type="term" value="F:DNA-binding transcription factor activity"/>
    <property type="evidence" value="ECO:0007669"/>
    <property type="project" value="InterPro"/>
</dbReference>
<comment type="caution">
    <text evidence="6">The sequence shown here is derived from an EMBL/GenBank/DDBJ whole genome shotgun (WGS) entry which is preliminary data.</text>
</comment>
<feature type="region of interest" description="Disordered" evidence="4">
    <location>
        <begin position="192"/>
        <end position="211"/>
    </location>
</feature>
<sequence length="374" mass="42123">MAQLIEGDARGLHRGLIGNTPGLPPRFPTLPNRGVPPSDFNTVFQGIHGSSRSLGRHYQQHKGTPSYSVVVQDQPLQYANLVEQSEVSVKKSLHRRSASDLGNDAKEDGDQLTDLLEEILQLHDQQNLPISTRSQALHPNLDSSIVRKTGSARDALEAAPGHPIAECEGMVLNDYYTQESNNSDLMYLTEQPENDLDPKKAKRGLANRQSAQRSRVRKLQYIAELERNVGTLQMEISSLSLQVIYLKHQRALLNMDNNALKQQVVFFVQEKRNKDSQNEMLKHDIRRLQKLSEFQSIRKSLQMQKQQQQPQQHHIQRHSSLPTDFIAKTRQPGGLNNGASTTTGFSSADGLSGLEKGPRWNLKQQLLDNLLVER</sequence>
<dbReference type="Proteomes" id="UP000886520">
    <property type="component" value="Chromosome 19"/>
</dbReference>
<protein>
    <recommendedName>
        <fullName evidence="5">BZIP domain-containing protein</fullName>
    </recommendedName>
</protein>
<dbReference type="Pfam" id="PF00170">
    <property type="entry name" value="bZIP_1"/>
    <property type="match status" value="1"/>
</dbReference>
<dbReference type="CDD" id="cd14703">
    <property type="entry name" value="bZIP_plant_RF2"/>
    <property type="match status" value="1"/>
</dbReference>
<proteinExistence type="predicted"/>
<dbReference type="InterPro" id="IPR052483">
    <property type="entry name" value="bZIP_transcription_regulators"/>
</dbReference>
<name>A0A9D4UD53_ADICA</name>
<reference evidence="6" key="1">
    <citation type="submission" date="2021-01" db="EMBL/GenBank/DDBJ databases">
        <title>Adiantum capillus-veneris genome.</title>
        <authorList>
            <person name="Fang Y."/>
            <person name="Liao Q."/>
        </authorList>
    </citation>
    <scope>NUCLEOTIDE SEQUENCE</scope>
    <source>
        <strain evidence="6">H3</strain>
        <tissue evidence="6">Leaf</tissue>
    </source>
</reference>
<dbReference type="PROSITE" id="PS00036">
    <property type="entry name" value="BZIP_BASIC"/>
    <property type="match status" value="1"/>
</dbReference>